<feature type="compositionally biased region" description="Low complexity" evidence="1">
    <location>
        <begin position="20"/>
        <end position="32"/>
    </location>
</feature>
<sequence length="204" mass="21911">MSVRLPQSIDRSASKKQSHLSRLSSLSALGDSAPEHKSPSHHRQPSDTSETTGLVQRCVIIQKDQHGFGFTVSGDRIVLVQSVRPGGAAMKAGVKEGDRIIKVNGTMVTNSSHLEVVKLIKSGAYVALTLLGSSPSSVSVSGLQQEPFLTGAPRVVPVIPPPPPPPLPPPQRITGPKPLQDPEVQKHATQILRNMLRQEEKELQ</sequence>
<dbReference type="GO" id="GO:0007186">
    <property type="term" value="P:G protein-coupled receptor signaling pathway"/>
    <property type="evidence" value="ECO:0007669"/>
    <property type="project" value="TreeGrafter"/>
</dbReference>
<reference evidence="3" key="3">
    <citation type="submission" date="2025-09" db="UniProtKB">
        <authorList>
            <consortium name="Ensembl"/>
        </authorList>
    </citation>
    <scope>IDENTIFICATION</scope>
</reference>
<dbReference type="InterPro" id="IPR036034">
    <property type="entry name" value="PDZ_sf"/>
</dbReference>
<keyword evidence="4" id="KW-1185">Reference proteome</keyword>
<dbReference type="Gene3D" id="2.30.42.10">
    <property type="match status" value="1"/>
</dbReference>
<dbReference type="Pfam" id="PF00595">
    <property type="entry name" value="PDZ"/>
    <property type="match status" value="1"/>
</dbReference>
<dbReference type="Proteomes" id="UP000005215">
    <property type="component" value="Unassembled WGS sequence"/>
</dbReference>
<dbReference type="EMBL" id="AGTP01066634">
    <property type="status" value="NOT_ANNOTATED_CDS"/>
    <property type="molecule type" value="Genomic_DNA"/>
</dbReference>
<name>I3MFV0_ICTTR</name>
<reference evidence="4" key="1">
    <citation type="submission" date="2011-11" db="EMBL/GenBank/DDBJ databases">
        <title>The Draft Genome of Spermophilus tridecemlineatus.</title>
        <authorList>
            <consortium name="The Broad Institute Genome Assembly &amp; Analysis Group"/>
            <consortium name="Computational R&amp;D Group"/>
            <consortium name="and Sequencing Platform"/>
            <person name="Di Palma F."/>
            <person name="Alfoldi J."/>
            <person name="Johnson J."/>
            <person name="Berlin A."/>
            <person name="Gnerre S."/>
            <person name="Jaffe D."/>
            <person name="MacCallum I."/>
            <person name="Young S."/>
            <person name="Walker B.J."/>
            <person name="Lindblad-Toh K."/>
        </authorList>
    </citation>
    <scope>NUCLEOTIDE SEQUENCE [LARGE SCALE GENOMIC DNA]</scope>
</reference>
<reference evidence="3" key="2">
    <citation type="submission" date="2025-08" db="UniProtKB">
        <authorList>
            <consortium name="Ensembl"/>
        </authorList>
    </citation>
    <scope>IDENTIFICATION</scope>
</reference>
<dbReference type="EMBL" id="AGTP01066637">
    <property type="status" value="NOT_ANNOTATED_CDS"/>
    <property type="molecule type" value="Genomic_DNA"/>
</dbReference>
<dbReference type="GO" id="GO:0001664">
    <property type="term" value="F:G protein-coupled receptor binding"/>
    <property type="evidence" value="ECO:0007669"/>
    <property type="project" value="TreeGrafter"/>
</dbReference>
<dbReference type="SMART" id="SM00228">
    <property type="entry name" value="PDZ"/>
    <property type="match status" value="1"/>
</dbReference>
<organism evidence="3 4">
    <name type="scientific">Ictidomys tridecemlineatus</name>
    <name type="common">Thirteen-lined ground squirrel</name>
    <name type="synonym">Spermophilus tridecemlineatus</name>
    <dbReference type="NCBI Taxonomy" id="43179"/>
    <lineage>
        <taxon>Eukaryota</taxon>
        <taxon>Metazoa</taxon>
        <taxon>Chordata</taxon>
        <taxon>Craniata</taxon>
        <taxon>Vertebrata</taxon>
        <taxon>Euteleostomi</taxon>
        <taxon>Mammalia</taxon>
        <taxon>Eutheria</taxon>
        <taxon>Euarchontoglires</taxon>
        <taxon>Glires</taxon>
        <taxon>Rodentia</taxon>
        <taxon>Sciuromorpha</taxon>
        <taxon>Sciuridae</taxon>
        <taxon>Xerinae</taxon>
        <taxon>Marmotini</taxon>
        <taxon>Ictidomys</taxon>
    </lineage>
</organism>
<dbReference type="SUPFAM" id="SSF50156">
    <property type="entry name" value="PDZ domain-like"/>
    <property type="match status" value="1"/>
</dbReference>
<evidence type="ECO:0000313" key="4">
    <source>
        <dbReference type="Proteomes" id="UP000005215"/>
    </source>
</evidence>
<evidence type="ECO:0000313" key="3">
    <source>
        <dbReference type="Ensembl" id="ENSSTOP00000009538.3"/>
    </source>
</evidence>
<dbReference type="PROSITE" id="PS50106">
    <property type="entry name" value="PDZ"/>
    <property type="match status" value="1"/>
</dbReference>
<dbReference type="FunFam" id="2.30.42.10:FF:000033">
    <property type="entry name" value="Rho guanine nucleotide exchange factor (GEF) 11"/>
    <property type="match status" value="1"/>
</dbReference>
<dbReference type="EMBL" id="AGTP01066636">
    <property type="status" value="NOT_ANNOTATED_CDS"/>
    <property type="molecule type" value="Genomic_DNA"/>
</dbReference>
<evidence type="ECO:0000256" key="1">
    <source>
        <dbReference type="SAM" id="MobiDB-lite"/>
    </source>
</evidence>
<dbReference type="InterPro" id="IPR001478">
    <property type="entry name" value="PDZ"/>
</dbReference>
<evidence type="ECO:0000259" key="2">
    <source>
        <dbReference type="PROSITE" id="PS50106"/>
    </source>
</evidence>
<dbReference type="CDD" id="cd23069">
    <property type="entry name" value="PDZ_ARHGEF11-12-like"/>
    <property type="match status" value="1"/>
</dbReference>
<dbReference type="EMBL" id="AGTP01066635">
    <property type="status" value="NOT_ANNOTATED_CDS"/>
    <property type="molecule type" value="Genomic_DNA"/>
</dbReference>
<protein>
    <submittedName>
        <fullName evidence="3">Rho guanine nucleotide exchange factor 11</fullName>
    </submittedName>
</protein>
<feature type="domain" description="PDZ" evidence="2">
    <location>
        <begin position="58"/>
        <end position="122"/>
    </location>
</feature>
<dbReference type="GO" id="GO:0005737">
    <property type="term" value="C:cytoplasm"/>
    <property type="evidence" value="ECO:0007669"/>
    <property type="project" value="TreeGrafter"/>
</dbReference>
<dbReference type="Ensembl" id="ENSSTOT00000010625.3">
    <property type="protein sequence ID" value="ENSSTOP00000009538.3"/>
    <property type="gene ID" value="ENSSTOG00000010592.3"/>
</dbReference>
<dbReference type="PANTHER" id="PTHR45872:SF1">
    <property type="entry name" value="RHO GUANINE NUCLEOTIDE EXCHANGE FACTOR 11"/>
    <property type="match status" value="1"/>
</dbReference>
<accession>I3MFV0</accession>
<dbReference type="GeneTree" id="ENSGT00940000158350"/>
<dbReference type="HOGENOM" id="CLU_526367_0_0_1"/>
<dbReference type="AlphaFoldDB" id="I3MFV0"/>
<dbReference type="PANTHER" id="PTHR45872">
    <property type="entry name" value="RHO GUANINE NUCLEOTIDE EXCHANGE FACTOR 2, ISOFORM D"/>
    <property type="match status" value="1"/>
</dbReference>
<proteinExistence type="predicted"/>
<feature type="compositionally biased region" description="Pro residues" evidence="1">
    <location>
        <begin position="160"/>
        <end position="171"/>
    </location>
</feature>
<dbReference type="GO" id="GO:0005085">
    <property type="term" value="F:guanyl-nucleotide exchange factor activity"/>
    <property type="evidence" value="ECO:0007669"/>
    <property type="project" value="TreeGrafter"/>
</dbReference>
<feature type="region of interest" description="Disordered" evidence="1">
    <location>
        <begin position="160"/>
        <end position="185"/>
    </location>
</feature>
<feature type="region of interest" description="Disordered" evidence="1">
    <location>
        <begin position="1"/>
        <end position="51"/>
    </location>
</feature>
<gene>
    <name evidence="3" type="primary">ARHGEF11</name>
</gene>